<evidence type="ECO:0008006" key="3">
    <source>
        <dbReference type="Google" id="ProtNLM"/>
    </source>
</evidence>
<sequence length="111" mass="12285">MRGSKGTVARYYQPWPAPVQAAHYSDPSTLPAISQWVTALRQQGKVTPEVTFGIDSTDEPPTGILTDKTGAHPLRLSGFLVFGRHGLHVLDAHTFWLSYFDPSPPDRDWAP</sequence>
<evidence type="ECO:0000313" key="1">
    <source>
        <dbReference type="EMBL" id="MCP2273605.1"/>
    </source>
</evidence>
<keyword evidence="2" id="KW-1185">Reference proteome</keyword>
<evidence type="ECO:0000313" key="2">
    <source>
        <dbReference type="Proteomes" id="UP001205185"/>
    </source>
</evidence>
<dbReference type="Proteomes" id="UP001205185">
    <property type="component" value="Unassembled WGS sequence"/>
</dbReference>
<comment type="caution">
    <text evidence="1">The sequence shown here is derived from an EMBL/GenBank/DDBJ whole genome shotgun (WGS) entry which is preliminary data.</text>
</comment>
<proteinExistence type="predicted"/>
<name>A0ABT1ILT3_9PSEU</name>
<accession>A0ABT1ILT3</accession>
<dbReference type="EMBL" id="JAMTCO010000017">
    <property type="protein sequence ID" value="MCP2273605.1"/>
    <property type="molecule type" value="Genomic_DNA"/>
</dbReference>
<protein>
    <recommendedName>
        <fullName evidence="3">DDE superfamily endonuclease</fullName>
    </recommendedName>
</protein>
<dbReference type="RefSeq" id="WP_253890798.1">
    <property type="nucleotide sequence ID" value="NZ_BAAAVB010000004.1"/>
</dbReference>
<gene>
    <name evidence="1" type="ORF">LV75_006135</name>
</gene>
<organism evidence="1 2">
    <name type="scientific">Actinokineospora diospyrosa</name>
    <dbReference type="NCBI Taxonomy" id="103728"/>
    <lineage>
        <taxon>Bacteria</taxon>
        <taxon>Bacillati</taxon>
        <taxon>Actinomycetota</taxon>
        <taxon>Actinomycetes</taxon>
        <taxon>Pseudonocardiales</taxon>
        <taxon>Pseudonocardiaceae</taxon>
        <taxon>Actinokineospora</taxon>
    </lineage>
</organism>
<reference evidence="1 2" key="1">
    <citation type="submission" date="2022-06" db="EMBL/GenBank/DDBJ databases">
        <title>Genomic Encyclopedia of Archaeal and Bacterial Type Strains, Phase II (KMG-II): from individual species to whole genera.</title>
        <authorList>
            <person name="Goeker M."/>
        </authorList>
    </citation>
    <scope>NUCLEOTIDE SEQUENCE [LARGE SCALE GENOMIC DNA]</scope>
    <source>
        <strain evidence="1 2">DSM 44255</strain>
    </source>
</reference>